<name>A0A1B9Y0Y2_9FLAO</name>
<dbReference type="SMART" id="SM00849">
    <property type="entry name" value="Lactamase_B"/>
    <property type="match status" value="1"/>
</dbReference>
<dbReference type="OrthoDB" id="9805728at2"/>
<dbReference type="STRING" id="447689.BA195_01870"/>
<dbReference type="InterPro" id="IPR036866">
    <property type="entry name" value="RibonucZ/Hydroxyglut_hydro"/>
</dbReference>
<gene>
    <name evidence="3" type="ORF">BA195_01870</name>
</gene>
<dbReference type="PANTHER" id="PTHR43546:SF9">
    <property type="entry name" value="L-ASCORBATE-6-PHOSPHATE LACTONASE ULAG-RELATED"/>
    <property type="match status" value="1"/>
</dbReference>
<comment type="caution">
    <text evidence="3">The sequence shown here is derived from an EMBL/GenBank/DDBJ whole genome shotgun (WGS) entry which is preliminary data.</text>
</comment>
<evidence type="ECO:0000313" key="3">
    <source>
        <dbReference type="EMBL" id="OCK43475.1"/>
    </source>
</evidence>
<reference evidence="3 4" key="1">
    <citation type="submission" date="2016-06" db="EMBL/GenBank/DDBJ databases">
        <title>Draft Genome Sequence of Tenacibaculum soleae UCD-KL19.</title>
        <authorList>
            <person name="Eisen J.A."/>
            <person name="Coil D.A."/>
            <person name="Lujan K.M."/>
        </authorList>
    </citation>
    <scope>NUCLEOTIDE SEQUENCE [LARGE SCALE GENOMIC DNA]</scope>
    <source>
        <strain evidence="3 4">UCD-KL19</strain>
    </source>
</reference>
<keyword evidence="4" id="KW-1185">Reference proteome</keyword>
<dbReference type="Proteomes" id="UP000093186">
    <property type="component" value="Unassembled WGS sequence"/>
</dbReference>
<dbReference type="InterPro" id="IPR001279">
    <property type="entry name" value="Metallo-B-lactamas"/>
</dbReference>
<dbReference type="RefSeq" id="WP_068701870.1">
    <property type="nucleotide sequence ID" value="NZ_JAUOSW010000001.1"/>
</dbReference>
<proteinExistence type="predicted"/>
<evidence type="ECO:0000313" key="4">
    <source>
        <dbReference type="Proteomes" id="UP000093186"/>
    </source>
</evidence>
<accession>A0A1B9Y0Y2</accession>
<feature type="domain" description="Metallo-beta-lactamase" evidence="2">
    <location>
        <begin position="6"/>
        <end position="217"/>
    </location>
</feature>
<protein>
    <submittedName>
        <fullName evidence="3">MBL fold metallo-hydrolase</fullName>
    </submittedName>
</protein>
<dbReference type="Gene3D" id="3.60.15.10">
    <property type="entry name" value="Ribonuclease Z/Hydroxyacylglutathione hydrolase-like"/>
    <property type="match status" value="1"/>
</dbReference>
<keyword evidence="1 3" id="KW-0378">Hydrolase</keyword>
<evidence type="ECO:0000256" key="1">
    <source>
        <dbReference type="ARBA" id="ARBA00022801"/>
    </source>
</evidence>
<dbReference type="PANTHER" id="PTHR43546">
    <property type="entry name" value="UPF0173 METAL-DEPENDENT HYDROLASE MJ1163-RELATED"/>
    <property type="match status" value="1"/>
</dbReference>
<dbReference type="EMBL" id="MAKX01000001">
    <property type="protein sequence ID" value="OCK43475.1"/>
    <property type="molecule type" value="Genomic_DNA"/>
</dbReference>
<dbReference type="SUPFAM" id="SSF56281">
    <property type="entry name" value="Metallo-hydrolase/oxidoreductase"/>
    <property type="match status" value="1"/>
</dbReference>
<dbReference type="AlphaFoldDB" id="A0A1B9Y0Y2"/>
<sequence>MKIHHVRNATLVIEANDKVILVDPMLGKKGTAGPPFTLFRFKPLRNPILDLPDNAMEIVNKTTHCLITHLHPDHLDRAAETFLKERNTPVICSIKDKKILVKRGLNVTQTVAYWKQSDFLGGTIEGIPAKHGYGFIAKPMGNVMGFFINLKNEKSIYISADTIYTNDVDKVLKEYKPDISIVASGTAQLDIFKPLLMTLKDITKFVKNAPKFVIANHLEAVNHCPTTRKQLETELTKHQLIKKTFIPKDGEVMEFE</sequence>
<dbReference type="InterPro" id="IPR050114">
    <property type="entry name" value="UPF0173_UPF0282_UlaG_hydrolase"/>
</dbReference>
<dbReference type="GO" id="GO:0016787">
    <property type="term" value="F:hydrolase activity"/>
    <property type="evidence" value="ECO:0007669"/>
    <property type="project" value="UniProtKB-KW"/>
</dbReference>
<dbReference type="Pfam" id="PF12706">
    <property type="entry name" value="Lactamase_B_2"/>
    <property type="match status" value="1"/>
</dbReference>
<organism evidence="3 4">
    <name type="scientific">Tenacibaculum soleae</name>
    <dbReference type="NCBI Taxonomy" id="447689"/>
    <lineage>
        <taxon>Bacteria</taxon>
        <taxon>Pseudomonadati</taxon>
        <taxon>Bacteroidota</taxon>
        <taxon>Flavobacteriia</taxon>
        <taxon>Flavobacteriales</taxon>
        <taxon>Flavobacteriaceae</taxon>
        <taxon>Tenacibaculum</taxon>
    </lineage>
</organism>
<evidence type="ECO:0000259" key="2">
    <source>
        <dbReference type="SMART" id="SM00849"/>
    </source>
</evidence>